<reference evidence="1 2" key="1">
    <citation type="submission" date="2024-01" db="EMBL/GenBank/DDBJ databases">
        <title>Genome assemblies of Stephania.</title>
        <authorList>
            <person name="Yang L."/>
        </authorList>
    </citation>
    <scope>NUCLEOTIDE SEQUENCE [LARGE SCALE GENOMIC DNA]</scope>
    <source>
        <strain evidence="1">JXDWG</strain>
        <tissue evidence="1">Leaf</tissue>
    </source>
</reference>
<evidence type="ECO:0000313" key="2">
    <source>
        <dbReference type="Proteomes" id="UP001419268"/>
    </source>
</evidence>
<dbReference type="Proteomes" id="UP001419268">
    <property type="component" value="Unassembled WGS sequence"/>
</dbReference>
<organism evidence="1 2">
    <name type="scientific">Stephania cephalantha</name>
    <dbReference type="NCBI Taxonomy" id="152367"/>
    <lineage>
        <taxon>Eukaryota</taxon>
        <taxon>Viridiplantae</taxon>
        <taxon>Streptophyta</taxon>
        <taxon>Embryophyta</taxon>
        <taxon>Tracheophyta</taxon>
        <taxon>Spermatophyta</taxon>
        <taxon>Magnoliopsida</taxon>
        <taxon>Ranunculales</taxon>
        <taxon>Menispermaceae</taxon>
        <taxon>Menispermoideae</taxon>
        <taxon>Cissampelideae</taxon>
        <taxon>Stephania</taxon>
    </lineage>
</organism>
<gene>
    <name evidence="1" type="ORF">Scep_000595</name>
</gene>
<name>A0AAP0LAJ0_9MAGN</name>
<sequence length="66" mass="7415">MERERESVDGTRLVALAGFEEAYGDTWNVGYGSRTVIELFGAWEFEIDKSGDEAQLSRDNALITEL</sequence>
<protein>
    <submittedName>
        <fullName evidence="1">Uncharacterized protein</fullName>
    </submittedName>
</protein>
<keyword evidence="2" id="KW-1185">Reference proteome</keyword>
<proteinExistence type="predicted"/>
<accession>A0AAP0LAJ0</accession>
<dbReference type="AlphaFoldDB" id="A0AAP0LAJ0"/>
<evidence type="ECO:0000313" key="1">
    <source>
        <dbReference type="EMBL" id="KAK9165404.1"/>
    </source>
</evidence>
<dbReference type="EMBL" id="JBBNAG010000001">
    <property type="protein sequence ID" value="KAK9165404.1"/>
    <property type="molecule type" value="Genomic_DNA"/>
</dbReference>
<comment type="caution">
    <text evidence="1">The sequence shown here is derived from an EMBL/GenBank/DDBJ whole genome shotgun (WGS) entry which is preliminary data.</text>
</comment>